<protein>
    <submittedName>
        <fullName evidence="2">Uncharacterized protein</fullName>
    </submittedName>
</protein>
<evidence type="ECO:0000256" key="1">
    <source>
        <dbReference type="SAM" id="SignalP"/>
    </source>
</evidence>
<keyword evidence="3" id="KW-1185">Reference proteome</keyword>
<dbReference type="Proteomes" id="UP001055439">
    <property type="component" value="Chromosome 4"/>
</dbReference>
<evidence type="ECO:0000313" key="3">
    <source>
        <dbReference type="Proteomes" id="UP001055439"/>
    </source>
</evidence>
<feature type="signal peptide" evidence="1">
    <location>
        <begin position="1"/>
        <end position="18"/>
    </location>
</feature>
<gene>
    <name evidence="2" type="ORF">MUK42_30907</name>
</gene>
<evidence type="ECO:0000313" key="2">
    <source>
        <dbReference type="EMBL" id="URD98587.1"/>
    </source>
</evidence>
<dbReference type="AlphaFoldDB" id="A0A9E7FP24"/>
<proteinExistence type="predicted"/>
<name>A0A9E7FP24_9LILI</name>
<reference evidence="2" key="1">
    <citation type="submission" date="2022-05" db="EMBL/GenBank/DDBJ databases">
        <title>The Musa troglodytarum L. genome provides insights into the mechanism of non-climacteric behaviour and enrichment of carotenoids.</title>
        <authorList>
            <person name="Wang J."/>
        </authorList>
    </citation>
    <scope>NUCLEOTIDE SEQUENCE</scope>
    <source>
        <tissue evidence="2">Leaf</tissue>
    </source>
</reference>
<keyword evidence="1" id="KW-0732">Signal</keyword>
<sequence>MVILVVIGLSGSIETCFAARHLLDTAEPAATPKLILPPMPAIPNLMVPPLPAFPTVPTVTLPPMPPIPTIPFLTPPPAAAP</sequence>
<accession>A0A9E7FP24</accession>
<dbReference type="EMBL" id="CP097506">
    <property type="protein sequence ID" value="URD98587.1"/>
    <property type="molecule type" value="Genomic_DNA"/>
</dbReference>
<dbReference type="OrthoDB" id="10576681at2759"/>
<organism evidence="2 3">
    <name type="scientific">Musa troglodytarum</name>
    <name type="common">fe'i banana</name>
    <dbReference type="NCBI Taxonomy" id="320322"/>
    <lineage>
        <taxon>Eukaryota</taxon>
        <taxon>Viridiplantae</taxon>
        <taxon>Streptophyta</taxon>
        <taxon>Embryophyta</taxon>
        <taxon>Tracheophyta</taxon>
        <taxon>Spermatophyta</taxon>
        <taxon>Magnoliopsida</taxon>
        <taxon>Liliopsida</taxon>
        <taxon>Zingiberales</taxon>
        <taxon>Musaceae</taxon>
        <taxon>Musa</taxon>
    </lineage>
</organism>
<feature type="chain" id="PRO_5038725074" evidence="1">
    <location>
        <begin position="19"/>
        <end position="81"/>
    </location>
</feature>